<dbReference type="EMBL" id="JARJLR010000135">
    <property type="protein sequence ID" value="MDF3841417.1"/>
    <property type="molecule type" value="Genomic_DNA"/>
</dbReference>
<dbReference type="AlphaFoldDB" id="A0AAW6P322"/>
<feature type="compositionally biased region" description="Basic and acidic residues" evidence="1">
    <location>
        <begin position="344"/>
        <end position="354"/>
    </location>
</feature>
<reference evidence="2" key="1">
    <citation type="submission" date="2023-03" db="EMBL/GenBank/DDBJ databases">
        <title>Draft assemblies of triclosan tolerant bacteria isolated from returned activated sludge.</title>
        <authorList>
            <person name="Van Hamelsveld S."/>
        </authorList>
    </citation>
    <scope>NUCLEOTIDE SEQUENCE</scope>
    <source>
        <strain evidence="2">GW210015_S63</strain>
    </source>
</reference>
<dbReference type="RefSeq" id="WP_276214084.1">
    <property type="nucleotide sequence ID" value="NZ_JARJLR010000135.1"/>
</dbReference>
<proteinExistence type="predicted"/>
<accession>A0AAW6P322</accession>
<organism evidence="2 3">
    <name type="scientific">Pseudomonas citronellolis</name>
    <dbReference type="NCBI Taxonomy" id="53408"/>
    <lineage>
        <taxon>Bacteria</taxon>
        <taxon>Pseudomonadati</taxon>
        <taxon>Pseudomonadota</taxon>
        <taxon>Gammaproteobacteria</taxon>
        <taxon>Pseudomonadales</taxon>
        <taxon>Pseudomonadaceae</taxon>
        <taxon>Pseudomonas</taxon>
    </lineage>
</organism>
<protein>
    <recommendedName>
        <fullName evidence="4">PGAP1-like protein</fullName>
    </recommendedName>
</protein>
<dbReference type="PANTHER" id="PTHR11440">
    <property type="entry name" value="LECITHIN-CHOLESTEROL ACYLTRANSFERASE-RELATED"/>
    <property type="match status" value="1"/>
</dbReference>
<evidence type="ECO:0000256" key="1">
    <source>
        <dbReference type="SAM" id="MobiDB-lite"/>
    </source>
</evidence>
<comment type="caution">
    <text evidence="2">The sequence shown here is derived from an EMBL/GenBank/DDBJ whole genome shotgun (WGS) entry which is preliminary data.</text>
</comment>
<sequence length="569" mass="63277">MTSNSPDNTSEVVIPRGRNEQGQRVYRTNLTAASDNRPKVLLASRPAPLPVVFLPGIMGSNLRNKESKEIVWRPPNASLAPRDVLGAIGALFTWWRRGPKKRQKLLNPDQVEVDDSGSIDPGKSGLSKEAARFRGWGTVMRSSYNPIMAVLEQRLDNILKLGELDPWWSDEALASPSDYGEELGQAQPLNKEELEYAAAYQFDVWCCGYNWLRSNRDSAQAVRDFIENTVLPHYRDSGQTTAEQMQKMKVILVTHSMGGLVSRSLTQLLGYDRVLGVVHGVQPATGAPAIYHHMRCGYEGIERIVLGANAGEVTAVVANSPGALELTPSAVHREGKPWLFLRDEQGNISRDKNGKPRAYPQNRDPYDEIYKNPDWYGLAPKQNERYLDMSESPQSNDSMQSPRSTFNDSINAVAKFHRALAKEGYYCETYAHYGAEASQDTHSWRDVNWKGDINALEQPDVKVKDNGRGKYNTSTRSRAPKLGPTNPLWRDHEKIDAGGDGTVPTDSGQAPGLAGIKASFRHGNLGKGSQNTKPGYDHQSSYNDNRARWATIYSIIKLAQRANWVPGDT</sequence>
<feature type="region of interest" description="Disordered" evidence="1">
    <location>
        <begin position="463"/>
        <end position="491"/>
    </location>
</feature>
<dbReference type="Gene3D" id="3.40.50.1820">
    <property type="entry name" value="alpha/beta hydrolase"/>
    <property type="match status" value="1"/>
</dbReference>
<gene>
    <name evidence="2" type="ORF">P3W55_06785</name>
</gene>
<feature type="compositionally biased region" description="Polar residues" evidence="1">
    <location>
        <begin position="1"/>
        <end position="11"/>
    </location>
</feature>
<dbReference type="SUPFAM" id="SSF53474">
    <property type="entry name" value="alpha/beta-Hydrolases"/>
    <property type="match status" value="1"/>
</dbReference>
<evidence type="ECO:0000313" key="3">
    <source>
        <dbReference type="Proteomes" id="UP001220662"/>
    </source>
</evidence>
<evidence type="ECO:0000313" key="2">
    <source>
        <dbReference type="EMBL" id="MDF3841417.1"/>
    </source>
</evidence>
<feature type="region of interest" description="Disordered" evidence="1">
    <location>
        <begin position="344"/>
        <end position="366"/>
    </location>
</feature>
<evidence type="ECO:0008006" key="4">
    <source>
        <dbReference type="Google" id="ProtNLM"/>
    </source>
</evidence>
<dbReference type="InterPro" id="IPR029058">
    <property type="entry name" value="AB_hydrolase_fold"/>
</dbReference>
<name>A0AAW6P322_9PSED</name>
<feature type="region of interest" description="Disordered" evidence="1">
    <location>
        <begin position="1"/>
        <end position="21"/>
    </location>
</feature>
<dbReference type="Proteomes" id="UP001220662">
    <property type="component" value="Unassembled WGS sequence"/>
</dbReference>